<dbReference type="STRING" id="1514971.AUR64_14030"/>
<sequence length="87" mass="10377">MTETNPTRRREQTDRRTPQTTIRPSMRPDESEEDAPLVPFVQTREPTDTQREFQTELASLKRQITRLERALDRQKRPTETTPQEGRR</sequence>
<protein>
    <submittedName>
        <fullName evidence="2">Uncharacterized protein</fullName>
    </submittedName>
</protein>
<dbReference type="EMBL" id="LOPU01000029">
    <property type="protein sequence ID" value="KTG08925.1"/>
    <property type="molecule type" value="Genomic_DNA"/>
</dbReference>
<evidence type="ECO:0000313" key="2">
    <source>
        <dbReference type="EMBL" id="KTG08925.1"/>
    </source>
</evidence>
<dbReference type="RefSeq" id="WP_058582078.1">
    <property type="nucleotide sequence ID" value="NZ_LOPU01000029.1"/>
</dbReference>
<name>A0A0W1R690_9EURY</name>
<proteinExistence type="predicted"/>
<feature type="compositionally biased region" description="Basic and acidic residues" evidence="1">
    <location>
        <begin position="45"/>
        <end position="54"/>
    </location>
</feature>
<gene>
    <name evidence="2" type="ORF">AUR64_14030</name>
</gene>
<accession>A0A0W1R690</accession>
<feature type="compositionally biased region" description="Basic and acidic residues" evidence="1">
    <location>
        <begin position="65"/>
        <end position="87"/>
    </location>
</feature>
<organism evidence="2 3">
    <name type="scientific">Haloprofundus marisrubri</name>
    <dbReference type="NCBI Taxonomy" id="1514971"/>
    <lineage>
        <taxon>Archaea</taxon>
        <taxon>Methanobacteriati</taxon>
        <taxon>Methanobacteriota</taxon>
        <taxon>Stenosarchaea group</taxon>
        <taxon>Halobacteria</taxon>
        <taxon>Halobacteriales</taxon>
        <taxon>Haloferacaceae</taxon>
        <taxon>Haloprofundus</taxon>
    </lineage>
</organism>
<feature type="compositionally biased region" description="Basic and acidic residues" evidence="1">
    <location>
        <begin position="1"/>
        <end position="17"/>
    </location>
</feature>
<evidence type="ECO:0000313" key="3">
    <source>
        <dbReference type="Proteomes" id="UP000054387"/>
    </source>
</evidence>
<reference evidence="2 3" key="1">
    <citation type="submission" date="2015-12" db="EMBL/GenBank/DDBJ databases">
        <title>Haloprofundus marisrubri gen. nov., sp. nov., an extremely halophilic archaeon isolated from the Discovery deep brine-seawater interface in the Red Sea.</title>
        <authorList>
            <person name="Zhang G."/>
            <person name="Stingl U."/>
            <person name="Rashid M."/>
        </authorList>
    </citation>
    <scope>NUCLEOTIDE SEQUENCE [LARGE SCALE GENOMIC DNA]</scope>
    <source>
        <strain evidence="2 3">SB9</strain>
    </source>
</reference>
<dbReference type="AlphaFoldDB" id="A0A0W1R690"/>
<keyword evidence="3" id="KW-1185">Reference proteome</keyword>
<feature type="region of interest" description="Disordered" evidence="1">
    <location>
        <begin position="1"/>
        <end position="87"/>
    </location>
</feature>
<evidence type="ECO:0000256" key="1">
    <source>
        <dbReference type="SAM" id="MobiDB-lite"/>
    </source>
</evidence>
<comment type="caution">
    <text evidence="2">The sequence shown here is derived from an EMBL/GenBank/DDBJ whole genome shotgun (WGS) entry which is preliminary data.</text>
</comment>
<dbReference type="Proteomes" id="UP000054387">
    <property type="component" value="Unassembled WGS sequence"/>
</dbReference>